<comment type="caution">
    <text evidence="1">The sequence shown here is derived from an EMBL/GenBank/DDBJ whole genome shotgun (WGS) entry which is preliminary data.</text>
</comment>
<name>A0ABQ9I017_9NEOP</name>
<sequence>MDGRDVKVCQKAFLSLHCISKDRLARLQNSLIMEGLFPKDKCGKQDNRLNKTSAPVVSLIEYHIKSYPPGKSHYSLRDNPDRRYLPEDTTIKYMHAKVLSWYHINDILDKIHVQFEIPCNKNLMLLRLTEIKMTWKPKNQIYELGDNITIYRYLEQEGRKGPNEVMAMILHHVNKISSNDCKAELVLISDGCTDQNKNKTMVHFLYCLVHVLQISGRLTYLLPVRDDFYLYNDQDFSLILAQKRKLNQLKCQEHEMRRYLKLVLSLLPSS</sequence>
<accession>A0ABQ9I017</accession>
<evidence type="ECO:0000313" key="2">
    <source>
        <dbReference type="Proteomes" id="UP001159363"/>
    </source>
</evidence>
<keyword evidence="2" id="KW-1185">Reference proteome</keyword>
<evidence type="ECO:0000313" key="1">
    <source>
        <dbReference type="EMBL" id="KAJ8889953.1"/>
    </source>
</evidence>
<dbReference type="PANTHER" id="PTHR34415:SF1">
    <property type="entry name" value="INTEGRASE CATALYTIC DOMAIN-CONTAINING PROTEIN"/>
    <property type="match status" value="1"/>
</dbReference>
<dbReference type="EMBL" id="JARBHB010000003">
    <property type="protein sequence ID" value="KAJ8889953.1"/>
    <property type="molecule type" value="Genomic_DNA"/>
</dbReference>
<proteinExistence type="predicted"/>
<reference evidence="1 2" key="1">
    <citation type="submission" date="2023-02" db="EMBL/GenBank/DDBJ databases">
        <title>LHISI_Scaffold_Assembly.</title>
        <authorList>
            <person name="Stuart O.P."/>
            <person name="Cleave R."/>
            <person name="Magrath M.J.L."/>
            <person name="Mikheyev A.S."/>
        </authorList>
    </citation>
    <scope>NUCLEOTIDE SEQUENCE [LARGE SCALE GENOMIC DNA]</scope>
    <source>
        <strain evidence="1">Daus_M_001</strain>
        <tissue evidence="1">Leg muscle</tissue>
    </source>
</reference>
<dbReference type="Proteomes" id="UP001159363">
    <property type="component" value="Chromosome 3"/>
</dbReference>
<gene>
    <name evidence="1" type="ORF">PR048_009458</name>
</gene>
<organism evidence="1 2">
    <name type="scientific">Dryococelus australis</name>
    <dbReference type="NCBI Taxonomy" id="614101"/>
    <lineage>
        <taxon>Eukaryota</taxon>
        <taxon>Metazoa</taxon>
        <taxon>Ecdysozoa</taxon>
        <taxon>Arthropoda</taxon>
        <taxon>Hexapoda</taxon>
        <taxon>Insecta</taxon>
        <taxon>Pterygota</taxon>
        <taxon>Neoptera</taxon>
        <taxon>Polyneoptera</taxon>
        <taxon>Phasmatodea</taxon>
        <taxon>Verophasmatodea</taxon>
        <taxon>Anareolatae</taxon>
        <taxon>Phasmatidae</taxon>
        <taxon>Eurycanthinae</taxon>
        <taxon>Dryococelus</taxon>
    </lineage>
</organism>
<dbReference type="PANTHER" id="PTHR34415">
    <property type="entry name" value="INTEGRASE CATALYTIC DOMAIN-CONTAINING PROTEIN"/>
    <property type="match status" value="1"/>
</dbReference>
<protein>
    <submittedName>
        <fullName evidence="1">Uncharacterized protein</fullName>
    </submittedName>
</protein>